<keyword evidence="3" id="KW-0378">Hydrolase</keyword>
<dbReference type="EMBL" id="JAKCXM010000226">
    <property type="protein sequence ID" value="KAJ0398140.1"/>
    <property type="molecule type" value="Genomic_DNA"/>
</dbReference>
<dbReference type="Proteomes" id="UP001209570">
    <property type="component" value="Unassembled WGS sequence"/>
</dbReference>
<dbReference type="Gene3D" id="2.40.70.10">
    <property type="entry name" value="Acid Proteases"/>
    <property type="match status" value="1"/>
</dbReference>
<name>A0AAD5Q5H3_PYTIN</name>
<dbReference type="PANTHER" id="PTHR47966">
    <property type="entry name" value="BETA-SITE APP-CLEAVING ENZYME, ISOFORM A-RELATED"/>
    <property type="match status" value="1"/>
</dbReference>
<evidence type="ECO:0000313" key="8">
    <source>
        <dbReference type="Proteomes" id="UP001209570"/>
    </source>
</evidence>
<comment type="similarity">
    <text evidence="1">Belongs to the peptidase A1 family.</text>
</comment>
<protein>
    <recommendedName>
        <fullName evidence="6">Peptidase A1 domain-containing protein</fullName>
    </recommendedName>
</protein>
<keyword evidence="5" id="KW-0812">Transmembrane</keyword>
<feature type="compositionally biased region" description="Basic and acidic residues" evidence="4">
    <location>
        <begin position="428"/>
        <end position="437"/>
    </location>
</feature>
<dbReference type="InterPro" id="IPR033121">
    <property type="entry name" value="PEPTIDASE_A1"/>
</dbReference>
<evidence type="ECO:0000256" key="1">
    <source>
        <dbReference type="ARBA" id="ARBA00007447"/>
    </source>
</evidence>
<feature type="transmembrane region" description="Helical" evidence="5">
    <location>
        <begin position="360"/>
        <end position="379"/>
    </location>
</feature>
<gene>
    <name evidence="7" type="ORF">P43SY_004337</name>
</gene>
<organism evidence="7 8">
    <name type="scientific">Pythium insidiosum</name>
    <name type="common">Pythiosis disease agent</name>
    <dbReference type="NCBI Taxonomy" id="114742"/>
    <lineage>
        <taxon>Eukaryota</taxon>
        <taxon>Sar</taxon>
        <taxon>Stramenopiles</taxon>
        <taxon>Oomycota</taxon>
        <taxon>Peronosporomycetes</taxon>
        <taxon>Pythiales</taxon>
        <taxon>Pythiaceae</taxon>
        <taxon>Pythium</taxon>
    </lineage>
</organism>
<keyword evidence="5" id="KW-1133">Transmembrane helix</keyword>
<sequence>MASSKVVLKVVRDTNPPSDKYVAPVVVNGSTIDLPVAMTSSKIVVDCGSLKGETCPSSVFSCGSPWMGVSATTETTESGIICKGEREADVQIGNVQLSASTLTVLYNTFSLSGSSSTKGRPTPEFGINQNSAFAKRNGRFALSLRKGDLHLKTDGVDESVSTSSELTAMELRLASSSDWSVRAAAIQFGKSKAENACEDSDGDSCQAKFSMQDPLIRLHSDDFSAFEKMISGHCSGKDSQLGGFRCPDKSQTKLPRITIALDDKLFTLDPTDYTEPSEASGYISVLIGSTSSRTWALGQPFLKKYYTMFDATNKAITVYCRGGVDCGAGSLSTALKPVYSSPSTDSNFDDSSDDRVPAKLIYFIIAILIFCFGLVVKFFSRFSKKSSSCPNQEEPTVCESVNPSKTTNPATPEVPYWSQPAAPLRPGLENDKGPSAS</sequence>
<evidence type="ECO:0000256" key="4">
    <source>
        <dbReference type="SAM" id="MobiDB-lite"/>
    </source>
</evidence>
<comment type="caution">
    <text evidence="7">The sequence shown here is derived from an EMBL/GenBank/DDBJ whole genome shotgun (WGS) entry which is preliminary data.</text>
</comment>
<dbReference type="SUPFAM" id="SSF50630">
    <property type="entry name" value="Acid proteases"/>
    <property type="match status" value="1"/>
</dbReference>
<evidence type="ECO:0000256" key="3">
    <source>
        <dbReference type="ARBA" id="ARBA00022750"/>
    </source>
</evidence>
<dbReference type="AlphaFoldDB" id="A0AAD5Q5H3"/>
<keyword evidence="2" id="KW-0645">Protease</keyword>
<dbReference type="Pfam" id="PF00026">
    <property type="entry name" value="Asp"/>
    <property type="match status" value="1"/>
</dbReference>
<keyword evidence="8" id="KW-1185">Reference proteome</keyword>
<evidence type="ECO:0000313" key="7">
    <source>
        <dbReference type="EMBL" id="KAJ0398140.1"/>
    </source>
</evidence>
<dbReference type="InterPro" id="IPR001461">
    <property type="entry name" value="Aspartic_peptidase_A1"/>
</dbReference>
<dbReference type="GO" id="GO:0004190">
    <property type="term" value="F:aspartic-type endopeptidase activity"/>
    <property type="evidence" value="ECO:0007669"/>
    <property type="project" value="UniProtKB-KW"/>
</dbReference>
<evidence type="ECO:0000256" key="2">
    <source>
        <dbReference type="ARBA" id="ARBA00022670"/>
    </source>
</evidence>
<feature type="region of interest" description="Disordered" evidence="4">
    <location>
        <begin position="385"/>
        <end position="437"/>
    </location>
</feature>
<dbReference type="PANTHER" id="PTHR47966:SF51">
    <property type="entry name" value="BETA-SITE APP-CLEAVING ENZYME, ISOFORM A-RELATED"/>
    <property type="match status" value="1"/>
</dbReference>
<accession>A0AAD5Q5H3</accession>
<feature type="domain" description="Peptidase A1" evidence="6">
    <location>
        <begin position="173"/>
        <end position="317"/>
    </location>
</feature>
<evidence type="ECO:0000256" key="5">
    <source>
        <dbReference type="SAM" id="Phobius"/>
    </source>
</evidence>
<dbReference type="InterPro" id="IPR021109">
    <property type="entry name" value="Peptidase_aspartic_dom_sf"/>
</dbReference>
<dbReference type="GO" id="GO:0006508">
    <property type="term" value="P:proteolysis"/>
    <property type="evidence" value="ECO:0007669"/>
    <property type="project" value="UniProtKB-KW"/>
</dbReference>
<keyword evidence="5" id="KW-0472">Membrane</keyword>
<feature type="compositionally biased region" description="Polar residues" evidence="4">
    <location>
        <begin position="389"/>
        <end position="410"/>
    </location>
</feature>
<keyword evidence="3" id="KW-0064">Aspartyl protease</keyword>
<proteinExistence type="inferred from homology"/>
<reference evidence="7" key="1">
    <citation type="submission" date="2021-12" db="EMBL/GenBank/DDBJ databases">
        <title>Prjna785345.</title>
        <authorList>
            <person name="Rujirawat T."/>
            <person name="Krajaejun T."/>
        </authorList>
    </citation>
    <scope>NUCLEOTIDE SEQUENCE</scope>
    <source>
        <strain evidence="7">Pi057C3</strain>
    </source>
</reference>
<evidence type="ECO:0000259" key="6">
    <source>
        <dbReference type="Pfam" id="PF00026"/>
    </source>
</evidence>